<dbReference type="Pfam" id="PF00829">
    <property type="entry name" value="Ribosomal_L21p"/>
    <property type="match status" value="1"/>
</dbReference>
<dbReference type="GO" id="GO:0005840">
    <property type="term" value="C:ribosome"/>
    <property type="evidence" value="ECO:0007669"/>
    <property type="project" value="UniProtKB-KW"/>
</dbReference>
<accession>A0A1G2AAR0</accession>
<evidence type="ECO:0000256" key="5">
    <source>
        <dbReference type="RuleBase" id="RU000562"/>
    </source>
</evidence>
<dbReference type="AlphaFoldDB" id="A0A1G2AAR0"/>
<evidence type="ECO:0000256" key="1">
    <source>
        <dbReference type="ARBA" id="ARBA00008563"/>
    </source>
</evidence>
<dbReference type="HAMAP" id="MF_01363">
    <property type="entry name" value="Ribosomal_bL21"/>
    <property type="match status" value="1"/>
</dbReference>
<dbReference type="SUPFAM" id="SSF141091">
    <property type="entry name" value="L21p-like"/>
    <property type="match status" value="1"/>
</dbReference>
<evidence type="ECO:0000256" key="3">
    <source>
        <dbReference type="ARBA" id="ARBA00023274"/>
    </source>
</evidence>
<comment type="subunit">
    <text evidence="4">Part of the 50S ribosomal subunit. Contacts protein L20.</text>
</comment>
<dbReference type="InterPro" id="IPR001787">
    <property type="entry name" value="Ribosomal_bL21"/>
</dbReference>
<comment type="caution">
    <text evidence="6">The sequence shown here is derived from an EMBL/GenBank/DDBJ whole genome shotgun (WGS) entry which is preliminary data.</text>
</comment>
<dbReference type="GO" id="GO:0003735">
    <property type="term" value="F:structural constituent of ribosome"/>
    <property type="evidence" value="ECO:0007669"/>
    <property type="project" value="InterPro"/>
</dbReference>
<dbReference type="InterPro" id="IPR036164">
    <property type="entry name" value="bL21-like_sf"/>
</dbReference>
<keyword evidence="3 4" id="KW-0687">Ribonucleoprotein</keyword>
<dbReference type="GO" id="GO:1990904">
    <property type="term" value="C:ribonucleoprotein complex"/>
    <property type="evidence" value="ECO:0007669"/>
    <property type="project" value="UniProtKB-KW"/>
</dbReference>
<keyword evidence="2 4" id="KW-0689">Ribosomal protein</keyword>
<sequence>MTYAIIQLSGKQYLIKQGDTLQVEKLAVNENKEIEINEVLLTFEDKGEKIVIGVPFIEKAVVTAKILEHGKRKKVTVVKFKPKIRYKKTRGHRQEYTKVEIVKIA</sequence>
<dbReference type="Proteomes" id="UP000178315">
    <property type="component" value="Unassembled WGS sequence"/>
</dbReference>
<dbReference type="NCBIfam" id="TIGR00061">
    <property type="entry name" value="L21"/>
    <property type="match status" value="1"/>
</dbReference>
<organism evidence="6 7">
    <name type="scientific">Candidatus Jacksonbacteria bacterium RIFCSPLOWO2_02_FULL_44_20</name>
    <dbReference type="NCBI Taxonomy" id="1798460"/>
    <lineage>
        <taxon>Bacteria</taxon>
        <taxon>Candidatus Jacksoniibacteriota</taxon>
    </lineage>
</organism>
<keyword evidence="4 5" id="KW-0694">RNA-binding</keyword>
<protein>
    <recommendedName>
        <fullName evidence="4">Large ribosomal subunit protein bL21</fullName>
    </recommendedName>
</protein>
<keyword evidence="4 5" id="KW-0699">rRNA-binding</keyword>
<dbReference type="GO" id="GO:0006412">
    <property type="term" value="P:translation"/>
    <property type="evidence" value="ECO:0007669"/>
    <property type="project" value="UniProtKB-UniRule"/>
</dbReference>
<comment type="similarity">
    <text evidence="1 4 5">Belongs to the bacterial ribosomal protein bL21 family.</text>
</comment>
<comment type="function">
    <text evidence="4 5">This protein binds to 23S rRNA in the presence of protein L20.</text>
</comment>
<dbReference type="GO" id="GO:0005737">
    <property type="term" value="C:cytoplasm"/>
    <property type="evidence" value="ECO:0007669"/>
    <property type="project" value="UniProtKB-ARBA"/>
</dbReference>
<evidence type="ECO:0000313" key="6">
    <source>
        <dbReference type="EMBL" id="OGY73931.1"/>
    </source>
</evidence>
<name>A0A1G2AAR0_9BACT</name>
<reference evidence="6 7" key="1">
    <citation type="journal article" date="2016" name="Nat. Commun.">
        <title>Thousands of microbial genomes shed light on interconnected biogeochemical processes in an aquifer system.</title>
        <authorList>
            <person name="Anantharaman K."/>
            <person name="Brown C.T."/>
            <person name="Hug L.A."/>
            <person name="Sharon I."/>
            <person name="Castelle C.J."/>
            <person name="Probst A.J."/>
            <person name="Thomas B.C."/>
            <person name="Singh A."/>
            <person name="Wilkins M.J."/>
            <person name="Karaoz U."/>
            <person name="Brodie E.L."/>
            <person name="Williams K.H."/>
            <person name="Hubbard S.S."/>
            <person name="Banfield J.F."/>
        </authorList>
    </citation>
    <scope>NUCLEOTIDE SEQUENCE [LARGE SCALE GENOMIC DNA]</scope>
</reference>
<dbReference type="GO" id="GO:0019843">
    <property type="term" value="F:rRNA binding"/>
    <property type="evidence" value="ECO:0007669"/>
    <property type="project" value="UniProtKB-UniRule"/>
</dbReference>
<dbReference type="PANTHER" id="PTHR21349">
    <property type="entry name" value="50S RIBOSOMAL PROTEIN L21"/>
    <property type="match status" value="1"/>
</dbReference>
<dbReference type="PANTHER" id="PTHR21349:SF0">
    <property type="entry name" value="LARGE RIBOSOMAL SUBUNIT PROTEIN BL21M"/>
    <property type="match status" value="1"/>
</dbReference>
<evidence type="ECO:0000256" key="2">
    <source>
        <dbReference type="ARBA" id="ARBA00022980"/>
    </source>
</evidence>
<proteinExistence type="inferred from homology"/>
<evidence type="ECO:0000313" key="7">
    <source>
        <dbReference type="Proteomes" id="UP000178315"/>
    </source>
</evidence>
<evidence type="ECO:0000256" key="4">
    <source>
        <dbReference type="HAMAP-Rule" id="MF_01363"/>
    </source>
</evidence>
<dbReference type="EMBL" id="MHJU01000005">
    <property type="protein sequence ID" value="OGY73931.1"/>
    <property type="molecule type" value="Genomic_DNA"/>
</dbReference>
<gene>
    <name evidence="4" type="primary">rplU</name>
    <name evidence="6" type="ORF">A3H61_01985</name>
</gene>
<dbReference type="InterPro" id="IPR028909">
    <property type="entry name" value="bL21-like"/>
</dbReference>